<sequence length="357" mass="38022">MSLRVLMTLDAAGGVWRYAMDLARALGVEVVFLGFGPTPSPDQRAEAEALGVLDWTGLPLDWMVADAHALACVPQAVAEAAARHRADLIHLNLPTQAAGLRTPLPVVAVSHSCVATWFRAVRNSDLPDGWGWQRGLNAAGLARADAVVAPSRSHADLLRRVYGVAAAVVPNAVAPAAHRTADWPMVAASGRWWDDGKNGAVLDAAARRMDWPVTMLGPVEAPTGQRFTALHATTAGNLPHDRAMALMRDAGIFVSPSLYEPFGLAVAEAAGTAIPLVLADIPTFRELWDSAATFFDPADPDALAHAVNALARDSGERRRLGRAALLRSRHYSPAAQSDAMLGLYARLTEPQPRTATR</sequence>
<accession>A0ABS1S588</accession>
<dbReference type="Pfam" id="PF13439">
    <property type="entry name" value="Glyco_transf_4"/>
    <property type="match status" value="1"/>
</dbReference>
<dbReference type="Gene3D" id="3.40.50.2000">
    <property type="entry name" value="Glycogen Phosphorylase B"/>
    <property type="match status" value="2"/>
</dbReference>
<comment type="caution">
    <text evidence="3">The sequence shown here is derived from an EMBL/GenBank/DDBJ whole genome shotgun (WGS) entry which is preliminary data.</text>
</comment>
<organism evidence="3 4">
    <name type="scientific">Paracoccus aerius</name>
    <dbReference type="NCBI Taxonomy" id="1915382"/>
    <lineage>
        <taxon>Bacteria</taxon>
        <taxon>Pseudomonadati</taxon>
        <taxon>Pseudomonadota</taxon>
        <taxon>Alphaproteobacteria</taxon>
        <taxon>Rhodobacterales</taxon>
        <taxon>Paracoccaceae</taxon>
        <taxon>Paracoccus</taxon>
    </lineage>
</organism>
<dbReference type="Pfam" id="PF00534">
    <property type="entry name" value="Glycos_transf_1"/>
    <property type="match status" value="1"/>
</dbReference>
<name>A0ABS1S588_9RHOB</name>
<dbReference type="PANTHER" id="PTHR45947:SF3">
    <property type="entry name" value="SULFOQUINOVOSYL TRANSFERASE SQD2"/>
    <property type="match status" value="1"/>
</dbReference>
<gene>
    <name evidence="3" type="ORF">JL111_10295</name>
</gene>
<proteinExistence type="predicted"/>
<feature type="domain" description="Glycosyltransferase subfamily 4-like N-terminal" evidence="2">
    <location>
        <begin position="13"/>
        <end position="174"/>
    </location>
</feature>
<protein>
    <submittedName>
        <fullName evidence="3">Glycosyltransferase family 4 protein</fullName>
    </submittedName>
</protein>
<dbReference type="SUPFAM" id="SSF53756">
    <property type="entry name" value="UDP-Glycosyltransferase/glycogen phosphorylase"/>
    <property type="match status" value="1"/>
</dbReference>
<keyword evidence="4" id="KW-1185">Reference proteome</keyword>
<dbReference type="InterPro" id="IPR028098">
    <property type="entry name" value="Glyco_trans_4-like_N"/>
</dbReference>
<dbReference type="RefSeq" id="WP_202380138.1">
    <property type="nucleotide sequence ID" value="NZ_BNCL01000012.1"/>
</dbReference>
<dbReference type="EMBL" id="JAESHT010000007">
    <property type="protein sequence ID" value="MBL3673876.1"/>
    <property type="molecule type" value="Genomic_DNA"/>
</dbReference>
<evidence type="ECO:0000313" key="3">
    <source>
        <dbReference type="EMBL" id="MBL3673876.1"/>
    </source>
</evidence>
<dbReference type="Proteomes" id="UP000644749">
    <property type="component" value="Unassembled WGS sequence"/>
</dbReference>
<feature type="domain" description="Glycosyl transferase family 1" evidence="1">
    <location>
        <begin position="233"/>
        <end position="324"/>
    </location>
</feature>
<dbReference type="InterPro" id="IPR001296">
    <property type="entry name" value="Glyco_trans_1"/>
</dbReference>
<evidence type="ECO:0000313" key="4">
    <source>
        <dbReference type="Proteomes" id="UP000644749"/>
    </source>
</evidence>
<dbReference type="InterPro" id="IPR050194">
    <property type="entry name" value="Glycosyltransferase_grp1"/>
</dbReference>
<reference evidence="3 4" key="1">
    <citation type="submission" date="2021-01" db="EMBL/GenBank/DDBJ databases">
        <title>011410 draft genome.</title>
        <authorList>
            <person name="Lang L."/>
        </authorList>
    </citation>
    <scope>NUCLEOTIDE SEQUENCE [LARGE SCALE GENOMIC DNA]</scope>
    <source>
        <strain evidence="3 4">KCTC 42845</strain>
    </source>
</reference>
<dbReference type="PANTHER" id="PTHR45947">
    <property type="entry name" value="SULFOQUINOVOSYL TRANSFERASE SQD2"/>
    <property type="match status" value="1"/>
</dbReference>
<dbReference type="CDD" id="cd03801">
    <property type="entry name" value="GT4_PimA-like"/>
    <property type="match status" value="1"/>
</dbReference>
<evidence type="ECO:0000259" key="1">
    <source>
        <dbReference type="Pfam" id="PF00534"/>
    </source>
</evidence>
<evidence type="ECO:0000259" key="2">
    <source>
        <dbReference type="Pfam" id="PF13439"/>
    </source>
</evidence>